<gene>
    <name evidence="2" type="ORF">TIS948_LOCUS24907</name>
</gene>
<keyword evidence="1" id="KW-0812">Transmembrane</keyword>
<dbReference type="Proteomes" id="UP000663825">
    <property type="component" value="Unassembled WGS sequence"/>
</dbReference>
<evidence type="ECO:0000256" key="1">
    <source>
        <dbReference type="SAM" id="Phobius"/>
    </source>
</evidence>
<name>A0A817XL32_9BILA</name>
<protein>
    <submittedName>
        <fullName evidence="2">Uncharacterized protein</fullName>
    </submittedName>
</protein>
<proteinExistence type="predicted"/>
<evidence type="ECO:0000313" key="3">
    <source>
        <dbReference type="Proteomes" id="UP000663825"/>
    </source>
</evidence>
<keyword evidence="1" id="KW-0472">Membrane</keyword>
<comment type="caution">
    <text evidence="2">The sequence shown here is derived from an EMBL/GenBank/DDBJ whole genome shotgun (WGS) entry which is preliminary data.</text>
</comment>
<reference evidence="2" key="1">
    <citation type="submission" date="2021-02" db="EMBL/GenBank/DDBJ databases">
        <authorList>
            <person name="Nowell W R."/>
        </authorList>
    </citation>
    <scope>NUCLEOTIDE SEQUENCE</scope>
</reference>
<feature type="transmembrane region" description="Helical" evidence="1">
    <location>
        <begin position="6"/>
        <end position="23"/>
    </location>
</feature>
<evidence type="ECO:0000313" key="2">
    <source>
        <dbReference type="EMBL" id="CAF3369374.1"/>
    </source>
</evidence>
<dbReference type="EMBL" id="CAJNXB010004321">
    <property type="protein sequence ID" value="CAF3369374.1"/>
    <property type="molecule type" value="Genomic_DNA"/>
</dbReference>
<organism evidence="2 3">
    <name type="scientific">Rotaria socialis</name>
    <dbReference type="NCBI Taxonomy" id="392032"/>
    <lineage>
        <taxon>Eukaryota</taxon>
        <taxon>Metazoa</taxon>
        <taxon>Spiralia</taxon>
        <taxon>Gnathifera</taxon>
        <taxon>Rotifera</taxon>
        <taxon>Eurotatoria</taxon>
        <taxon>Bdelloidea</taxon>
        <taxon>Philodinida</taxon>
        <taxon>Philodinidae</taxon>
        <taxon>Rotaria</taxon>
    </lineage>
</organism>
<sequence>MNSPYLGAFTTHCFNLILGYILVNHQMPRMCATTWLERLFQSCQRTKTLRYFTWPIDNNTKKVEASSSEQTSCSSTSTSTINHPIILSSSGEINVSTDKGDWWCDLHCCGLLLQLIQVLEMCMHNANKGVALSLPQLPKTSEFEFVKVSFVQSLIKLHNSMAIHGIYGCLKNIHQLDWSWIQACEHKAAGNLEQAAYE</sequence>
<dbReference type="OrthoDB" id="10065496at2759"/>
<dbReference type="AlphaFoldDB" id="A0A817XL32"/>
<keyword evidence="1" id="KW-1133">Transmembrane helix</keyword>
<accession>A0A817XL32</accession>